<dbReference type="Pfam" id="PF07714">
    <property type="entry name" value="PK_Tyr_Ser-Thr"/>
    <property type="match status" value="1"/>
</dbReference>
<feature type="domain" description="Protein kinase" evidence="7">
    <location>
        <begin position="754"/>
        <end position="1133"/>
    </location>
</feature>
<dbReference type="InterPro" id="IPR011009">
    <property type="entry name" value="Kinase-like_dom_sf"/>
</dbReference>
<name>A0A024VH07_PLAFA</name>
<dbReference type="PANTHER" id="PTHR43671:SF85">
    <property type="entry name" value="KINASE, PUTATIVE-RELATED"/>
    <property type="match status" value="1"/>
</dbReference>
<dbReference type="SMART" id="SM00220">
    <property type="entry name" value="S_TKc"/>
    <property type="match status" value="1"/>
</dbReference>
<dbReference type="InterPro" id="IPR050660">
    <property type="entry name" value="NEK_Ser/Thr_kinase"/>
</dbReference>
<keyword evidence="2" id="KW-0547">Nucleotide-binding</keyword>
<feature type="region of interest" description="Disordered" evidence="6">
    <location>
        <begin position="149"/>
        <end position="222"/>
    </location>
</feature>
<dbReference type="Proteomes" id="UP000030656">
    <property type="component" value="Unassembled WGS sequence"/>
</dbReference>
<dbReference type="Gene3D" id="1.10.510.10">
    <property type="entry name" value="Transferase(Phosphotransferase) domain 1"/>
    <property type="match status" value="2"/>
</dbReference>
<dbReference type="InterPro" id="IPR001245">
    <property type="entry name" value="Ser-Thr/Tyr_kinase_cat_dom"/>
</dbReference>
<evidence type="ECO:0000313" key="9">
    <source>
        <dbReference type="Proteomes" id="UP000030656"/>
    </source>
</evidence>
<dbReference type="OrthoDB" id="294378at2759"/>
<feature type="region of interest" description="Disordered" evidence="6">
    <location>
        <begin position="559"/>
        <end position="578"/>
    </location>
</feature>
<dbReference type="SUPFAM" id="SSF56112">
    <property type="entry name" value="Protein kinase-like (PK-like)"/>
    <property type="match status" value="1"/>
</dbReference>
<keyword evidence="8" id="KW-0723">Serine/threonine-protein kinase</keyword>
<dbReference type="SUPFAM" id="SSF47769">
    <property type="entry name" value="SAM/Pointed domain"/>
    <property type="match status" value="1"/>
</dbReference>
<sequence length="1354" mass="161357">MGCYKYGFMNGVGILRKKRSLNFCLFEWNKKKCMIRIFKYMDIYLYIYNNDEQILYQEKMDAIFPFYIDKNICKNIHEQVFDKLFGMSDKLMSHLFQSIDKKNNKINHSVNTQGILKKYINYDDHLNFLKGIINKTDILNLRIDDNNIKDGNNNINDDNNNNNINDDNNNNNINDDDNNYDDNNYDDNHEFHFFNKSSKNKSNMNKRQHDKNKTQSDSSSCYKETNNFSNMSYSKETLYSHDIIKSKRLFNEKFLFYHTDSCNSDFCIPTDDESDSIMNKHEIKKIKKMKNIKKMKLPTNVGQEEIIKEENYDGYKNYEQYKNYEINQKTQNNILRFQMYQQLAQFKINKKKKKEKKRKKEEYYKLFISHYNINSSASNNLKLINQKTEDNNNNDNVIINYGVYSKASLFFYENLFIYLKELNKKKKIENIYQWERHHILILLYLFKLNRYIESFSSNKIKGIHFFFILNSKVLKELGINNKEHIFFLMNIINTFNSIHNMYLQVLNQEKLMHNDYKSSCAHHSINKKEVFIIKKFDKSIPPNFFLCYYKNCQNEENEINQQDKQDKQDIQNVQDKPNEQKKLLNINGTWEKGIEKKGDENVQPTYINDECKNEAPDHNTDINISIHVQNKNDYNNLNYNKNNSTDAKNILPSFKNNLLNAAQRLLYNESINETLFNNLKNIKNNFLKLEEEQDEYKRDGQTLGNFENVTNMSLSYQNKKKKIIEHNKIYSPEDNTKTEINYNNDCMINNVKEYKKMKKKKGEKKKHIYNNPIKYKKTYNNKTYNIINKSIRKIEYIKEYLIVSNLRHPNILQCIGNIFVDDKEDCGIVFEYIKGKTLYDFIYKKGYNKNEINDKKVNNDDVYNDHKNNHNNNNNDNVIRRNNMHNNTLRYKEIVKLFFEISSCLYYIHKKNVCHGNINSKNIMITKKGDIKIYNFECSFIESFYDYKMKKNKEQNKRYKNYYDIYNNISLDEQMFLPFPYFTTINNIKNNNISNLLSFSNNHLYYYYINEKHDEYYYMAPEVLRQEEYTKKSDIYSFGVIMYEVIFKKAPFEKDISPLFFSIQTCYHPRYINMDTDQLNFLYGNNIFSSLSLSHSNSHSHSLFMNIIFLIKQCLHPLPTCRPTAKYLSHHFEHMLEIINCYKNLELIYNKNNFYLASPGNDNNNVNNDGVVHVLSKNIDVKNLQGTFYEIATNASDKIFPGLACRCTKYEFSGLKRDGNLGYVLINFSCARNFIFGEKKSEMTFKLILNKPLDENTTTVEEFNASIYLVQGNQQILLNGNINIIYAELNEQNEFEHLILGGQKSIEPMIIMSKYRTVLLDTYNKLINSLYLAGYEPSLLTWPFIIQTDQTFCD</sequence>
<protein>
    <submittedName>
        <fullName evidence="8">Serine/threonine protein kinase</fullName>
    </submittedName>
</protein>
<dbReference type="Pfam" id="PF00069">
    <property type="entry name" value="Pkinase"/>
    <property type="match status" value="1"/>
</dbReference>
<feature type="compositionally biased region" description="Low complexity" evidence="6">
    <location>
        <begin position="149"/>
        <end position="173"/>
    </location>
</feature>
<dbReference type="Gene3D" id="1.10.150.50">
    <property type="entry name" value="Transcription Factor, Ets-1"/>
    <property type="match status" value="1"/>
</dbReference>
<keyword evidence="1" id="KW-0808">Transferase</keyword>
<dbReference type="InterPro" id="IPR013761">
    <property type="entry name" value="SAM/pointed_sf"/>
</dbReference>
<reference evidence="8 9" key="1">
    <citation type="submission" date="2013-02" db="EMBL/GenBank/DDBJ databases">
        <title>The Genome Annotation of Plasmodium falciparum FCH/4.</title>
        <authorList>
            <consortium name="The Broad Institute Genome Sequencing Platform"/>
            <consortium name="The Broad Institute Genome Sequencing Center for Infectious Disease"/>
            <person name="Neafsey D."/>
            <person name="Hoffman S."/>
            <person name="Volkman S."/>
            <person name="Rosenthal P."/>
            <person name="Walker B."/>
            <person name="Young S.K."/>
            <person name="Zeng Q."/>
            <person name="Gargeya S."/>
            <person name="Fitzgerald M."/>
            <person name="Haas B."/>
            <person name="Abouelleil A."/>
            <person name="Allen A.W."/>
            <person name="Alvarado L."/>
            <person name="Arachchi H.M."/>
            <person name="Berlin A.M."/>
            <person name="Chapman S.B."/>
            <person name="Gainer-Dewar J."/>
            <person name="Goldberg J."/>
            <person name="Griggs A."/>
            <person name="Gujja S."/>
            <person name="Hansen M."/>
            <person name="Howarth C."/>
            <person name="Imamovic A."/>
            <person name="Ireland A."/>
            <person name="Larimer J."/>
            <person name="McCowan C."/>
            <person name="Murphy C."/>
            <person name="Pearson M."/>
            <person name="Poon T.W."/>
            <person name="Priest M."/>
            <person name="Roberts A."/>
            <person name="Saif S."/>
            <person name="Shea T."/>
            <person name="Sisk P."/>
            <person name="Sykes S."/>
            <person name="Wortman J."/>
            <person name="Nusbaum C."/>
            <person name="Birren B."/>
        </authorList>
    </citation>
    <scope>NUCLEOTIDE SEQUENCE [LARGE SCALE GENOMIC DNA]</scope>
    <source>
        <strain evidence="8 9">FCH/4</strain>
    </source>
</reference>
<feature type="coiled-coil region" evidence="5">
    <location>
        <begin position="672"/>
        <end position="699"/>
    </location>
</feature>
<accession>A0A024VH07</accession>
<evidence type="ECO:0000256" key="4">
    <source>
        <dbReference type="ARBA" id="ARBA00022840"/>
    </source>
</evidence>
<evidence type="ECO:0000256" key="6">
    <source>
        <dbReference type="SAM" id="MobiDB-lite"/>
    </source>
</evidence>
<keyword evidence="4" id="KW-0067">ATP-binding</keyword>
<keyword evidence="3 8" id="KW-0418">Kinase</keyword>
<keyword evidence="5" id="KW-0175">Coiled coil</keyword>
<evidence type="ECO:0000256" key="5">
    <source>
        <dbReference type="SAM" id="Coils"/>
    </source>
</evidence>
<dbReference type="InterPro" id="IPR000719">
    <property type="entry name" value="Prot_kinase_dom"/>
</dbReference>
<dbReference type="PROSITE" id="PS50011">
    <property type="entry name" value="PROTEIN_KINASE_DOM"/>
    <property type="match status" value="1"/>
</dbReference>
<evidence type="ECO:0000313" key="8">
    <source>
        <dbReference type="EMBL" id="ETW27450.1"/>
    </source>
</evidence>
<organism evidence="8 9">
    <name type="scientific">Plasmodium falciparum FCH/4</name>
    <dbReference type="NCBI Taxonomy" id="1036724"/>
    <lineage>
        <taxon>Eukaryota</taxon>
        <taxon>Sar</taxon>
        <taxon>Alveolata</taxon>
        <taxon>Apicomplexa</taxon>
        <taxon>Aconoidasida</taxon>
        <taxon>Haemosporida</taxon>
        <taxon>Plasmodiidae</taxon>
        <taxon>Plasmodium</taxon>
        <taxon>Plasmodium (Laverania)</taxon>
    </lineage>
</organism>
<dbReference type="GO" id="GO:0004674">
    <property type="term" value="F:protein serine/threonine kinase activity"/>
    <property type="evidence" value="ECO:0007669"/>
    <property type="project" value="UniProtKB-KW"/>
</dbReference>
<reference evidence="8 9" key="2">
    <citation type="submission" date="2013-02" db="EMBL/GenBank/DDBJ databases">
        <title>The Genome Sequence of Plasmodium falciparum FCH/4.</title>
        <authorList>
            <consortium name="The Broad Institute Genome Sequencing Platform"/>
            <consortium name="The Broad Institute Genome Sequencing Center for Infectious Disease"/>
            <person name="Neafsey D."/>
            <person name="Cheeseman I."/>
            <person name="Volkman S."/>
            <person name="Adams J."/>
            <person name="Walker B."/>
            <person name="Young S.K."/>
            <person name="Zeng Q."/>
            <person name="Gargeya S."/>
            <person name="Fitzgerald M."/>
            <person name="Haas B."/>
            <person name="Abouelleil A."/>
            <person name="Alvarado L."/>
            <person name="Arachchi H.M."/>
            <person name="Berlin A.M."/>
            <person name="Chapman S.B."/>
            <person name="Dewar J."/>
            <person name="Goldberg J."/>
            <person name="Griggs A."/>
            <person name="Gujja S."/>
            <person name="Hansen M."/>
            <person name="Howarth C."/>
            <person name="Imamovic A."/>
            <person name="Larimer J."/>
            <person name="McCowan C."/>
            <person name="Murphy C."/>
            <person name="Neiman D."/>
            <person name="Pearson M."/>
            <person name="Priest M."/>
            <person name="Roberts A."/>
            <person name="Saif S."/>
            <person name="Shea T."/>
            <person name="Sisk P."/>
            <person name="Sykes S."/>
            <person name="Wortman J."/>
            <person name="Nusbaum C."/>
            <person name="Birren B."/>
        </authorList>
    </citation>
    <scope>NUCLEOTIDE SEQUENCE [LARGE SCALE GENOMIC DNA]</scope>
    <source>
        <strain evidence="8 9">FCH/4</strain>
    </source>
</reference>
<evidence type="ECO:0000256" key="1">
    <source>
        <dbReference type="ARBA" id="ARBA00022679"/>
    </source>
</evidence>
<dbReference type="InterPro" id="IPR012674">
    <property type="entry name" value="Calycin"/>
</dbReference>
<gene>
    <name evidence="8" type="ORF">PFFCH_05052</name>
</gene>
<dbReference type="GO" id="GO:0005524">
    <property type="term" value="F:ATP binding"/>
    <property type="evidence" value="ECO:0007669"/>
    <property type="project" value="UniProtKB-KW"/>
</dbReference>
<dbReference type="PANTHER" id="PTHR43671">
    <property type="entry name" value="SERINE/THREONINE-PROTEIN KINASE NEK"/>
    <property type="match status" value="1"/>
</dbReference>
<proteinExistence type="predicted"/>
<evidence type="ECO:0000259" key="7">
    <source>
        <dbReference type="PROSITE" id="PS50011"/>
    </source>
</evidence>
<dbReference type="SUPFAM" id="SSF50814">
    <property type="entry name" value="Lipocalins"/>
    <property type="match status" value="1"/>
</dbReference>
<feature type="compositionally biased region" description="Acidic residues" evidence="6">
    <location>
        <begin position="174"/>
        <end position="185"/>
    </location>
</feature>
<evidence type="ECO:0000256" key="2">
    <source>
        <dbReference type="ARBA" id="ARBA00022741"/>
    </source>
</evidence>
<dbReference type="EMBL" id="KI928066">
    <property type="protein sequence ID" value="ETW27450.1"/>
    <property type="molecule type" value="Genomic_DNA"/>
</dbReference>
<evidence type="ECO:0000256" key="3">
    <source>
        <dbReference type="ARBA" id="ARBA00022777"/>
    </source>
</evidence>